<dbReference type="Proteomes" id="UP001321473">
    <property type="component" value="Unassembled WGS sequence"/>
</dbReference>
<evidence type="ECO:0000313" key="3">
    <source>
        <dbReference type="Proteomes" id="UP001321473"/>
    </source>
</evidence>
<evidence type="ECO:0000256" key="1">
    <source>
        <dbReference type="SAM" id="MobiDB-lite"/>
    </source>
</evidence>
<feature type="compositionally biased region" description="Polar residues" evidence="1">
    <location>
        <begin position="24"/>
        <end position="39"/>
    </location>
</feature>
<name>A0AAQ4FCA6_AMBAM</name>
<dbReference type="AlphaFoldDB" id="A0AAQ4FCA6"/>
<organism evidence="2 3">
    <name type="scientific">Amblyomma americanum</name>
    <name type="common">Lone star tick</name>
    <dbReference type="NCBI Taxonomy" id="6943"/>
    <lineage>
        <taxon>Eukaryota</taxon>
        <taxon>Metazoa</taxon>
        <taxon>Ecdysozoa</taxon>
        <taxon>Arthropoda</taxon>
        <taxon>Chelicerata</taxon>
        <taxon>Arachnida</taxon>
        <taxon>Acari</taxon>
        <taxon>Parasitiformes</taxon>
        <taxon>Ixodida</taxon>
        <taxon>Ixodoidea</taxon>
        <taxon>Ixodidae</taxon>
        <taxon>Amblyomminae</taxon>
        <taxon>Amblyomma</taxon>
    </lineage>
</organism>
<reference evidence="2 3" key="1">
    <citation type="journal article" date="2023" name="Arcadia Sci">
        <title>De novo assembly of a long-read Amblyomma americanum tick genome.</title>
        <authorList>
            <person name="Chou S."/>
            <person name="Poskanzer K.E."/>
            <person name="Rollins M."/>
            <person name="Thuy-Boun P.S."/>
        </authorList>
    </citation>
    <scope>NUCLEOTIDE SEQUENCE [LARGE SCALE GENOMIC DNA]</scope>
    <source>
        <strain evidence="2">F_SG_1</strain>
        <tissue evidence="2">Salivary glands</tissue>
    </source>
</reference>
<sequence length="77" mass="8313">MGEAKSPARFGFPPRNVRLCHFLSSKTKQNNDSSSTTPSKDMDKVSDPSGPGVTSQLLSGFKNTFLRCTYGVFGAPQ</sequence>
<proteinExistence type="predicted"/>
<evidence type="ECO:0000313" key="2">
    <source>
        <dbReference type="EMBL" id="KAK8784799.1"/>
    </source>
</evidence>
<accession>A0AAQ4FCA6</accession>
<keyword evidence="3" id="KW-1185">Reference proteome</keyword>
<comment type="caution">
    <text evidence="2">The sequence shown here is derived from an EMBL/GenBank/DDBJ whole genome shotgun (WGS) entry which is preliminary data.</text>
</comment>
<dbReference type="EMBL" id="JARKHS020004256">
    <property type="protein sequence ID" value="KAK8784799.1"/>
    <property type="molecule type" value="Genomic_DNA"/>
</dbReference>
<gene>
    <name evidence="2" type="ORF">V5799_008836</name>
</gene>
<feature type="region of interest" description="Disordered" evidence="1">
    <location>
        <begin position="22"/>
        <end position="56"/>
    </location>
</feature>
<protein>
    <submittedName>
        <fullName evidence="2">Uncharacterized protein</fullName>
    </submittedName>
</protein>